<sequence length="191" mass="21244">MLYLLAIIVGIIAGLAMKGRISNLVEIRFNKVWLIISTAVLLVASQTLSDRFDFLSGYEFLINGIIFCMVFAWLWLNRQYVGMWVIAVGSLLNMIVMMVNGGRMPVDRDTVINAGLPIELLESDIKHYITSPGDGTRLAFLSDIIAPPGFLGYMMQVVSIGDLMVVAGLFLLFLQIVSGRKFFDKTISEVE</sequence>
<evidence type="ECO:0000256" key="1">
    <source>
        <dbReference type="SAM" id="Phobius"/>
    </source>
</evidence>
<keyword evidence="3" id="KW-1185">Reference proteome</keyword>
<feature type="transmembrane region" description="Helical" evidence="1">
    <location>
        <begin position="32"/>
        <end position="48"/>
    </location>
</feature>
<comment type="caution">
    <text evidence="2">The sequence shown here is derived from an EMBL/GenBank/DDBJ whole genome shotgun (WGS) entry which is preliminary data.</text>
</comment>
<proteinExistence type="predicted"/>
<keyword evidence="1" id="KW-0812">Transmembrane</keyword>
<feature type="transmembrane region" description="Helical" evidence="1">
    <location>
        <begin position="157"/>
        <end position="177"/>
    </location>
</feature>
<protein>
    <recommendedName>
        <fullName evidence="4">DUF5317 domain-containing protein</fullName>
    </recommendedName>
</protein>
<dbReference type="InterPro" id="IPR035168">
    <property type="entry name" value="DUF5317"/>
</dbReference>
<accession>A0A2K2FN14</accession>
<keyword evidence="1" id="KW-1133">Transmembrane helix</keyword>
<organism evidence="2 3">
    <name type="scientific">Clostridium thermosuccinogenes</name>
    <dbReference type="NCBI Taxonomy" id="84032"/>
    <lineage>
        <taxon>Bacteria</taxon>
        <taxon>Bacillati</taxon>
        <taxon>Bacillota</taxon>
        <taxon>Clostridia</taxon>
        <taxon>Eubacteriales</taxon>
        <taxon>Clostridiaceae</taxon>
        <taxon>Clostridium</taxon>
    </lineage>
</organism>
<dbReference type="OrthoDB" id="37447at2"/>
<keyword evidence="1" id="KW-0472">Membrane</keyword>
<gene>
    <name evidence="2" type="ORF">CDQ84_00375</name>
</gene>
<feature type="transmembrane region" description="Helical" evidence="1">
    <location>
        <begin position="60"/>
        <end position="76"/>
    </location>
</feature>
<dbReference type="Pfam" id="PF17248">
    <property type="entry name" value="DUF5317"/>
    <property type="match status" value="1"/>
</dbReference>
<dbReference type="EMBL" id="NIOJ01000001">
    <property type="protein sequence ID" value="PNU01499.1"/>
    <property type="molecule type" value="Genomic_DNA"/>
</dbReference>
<evidence type="ECO:0008006" key="4">
    <source>
        <dbReference type="Google" id="ProtNLM"/>
    </source>
</evidence>
<evidence type="ECO:0000313" key="3">
    <source>
        <dbReference type="Proteomes" id="UP000236151"/>
    </source>
</evidence>
<dbReference type="KEGG" id="cthd:CDO33_16365"/>
<feature type="transmembrane region" description="Helical" evidence="1">
    <location>
        <begin position="82"/>
        <end position="99"/>
    </location>
</feature>
<evidence type="ECO:0000313" key="2">
    <source>
        <dbReference type="EMBL" id="PNU01499.1"/>
    </source>
</evidence>
<reference evidence="2 3" key="1">
    <citation type="submission" date="2017-06" db="EMBL/GenBank/DDBJ databases">
        <title>Investigating the central metabolism of Clostridium thermosuccinogenes.</title>
        <authorList>
            <person name="Koendjbiharie J.G."/>
            <person name="van Kranenburg R."/>
        </authorList>
    </citation>
    <scope>NUCLEOTIDE SEQUENCE [LARGE SCALE GENOMIC DNA]</scope>
    <source>
        <strain evidence="2 3">DSM 5806</strain>
    </source>
</reference>
<dbReference type="RefSeq" id="WP_103079728.1">
    <property type="nucleotide sequence ID" value="NZ_CP021850.1"/>
</dbReference>
<dbReference type="Proteomes" id="UP000236151">
    <property type="component" value="Unassembled WGS sequence"/>
</dbReference>
<dbReference type="AlphaFoldDB" id="A0A2K2FN14"/>
<name>A0A2K2FN14_9CLOT</name>